<organism evidence="9 10">
    <name type="scientific">Limnoraphis robusta CS-951</name>
    <dbReference type="NCBI Taxonomy" id="1637645"/>
    <lineage>
        <taxon>Bacteria</taxon>
        <taxon>Bacillati</taxon>
        <taxon>Cyanobacteriota</taxon>
        <taxon>Cyanophyceae</taxon>
        <taxon>Oscillatoriophycideae</taxon>
        <taxon>Oscillatoriales</taxon>
        <taxon>Sirenicapillariaceae</taxon>
        <taxon>Limnoraphis</taxon>
    </lineage>
</organism>
<dbReference type="NCBIfam" id="NF006799">
    <property type="entry name" value="PRK09302.1"/>
    <property type="match status" value="1"/>
</dbReference>
<evidence type="ECO:0000313" key="10">
    <source>
        <dbReference type="Proteomes" id="UP000033607"/>
    </source>
</evidence>
<dbReference type="SMART" id="SM00382">
    <property type="entry name" value="AAA"/>
    <property type="match status" value="2"/>
</dbReference>
<evidence type="ECO:0000256" key="3">
    <source>
        <dbReference type="ARBA" id="ARBA00022679"/>
    </source>
</evidence>
<dbReference type="Gene3D" id="3.40.50.300">
    <property type="entry name" value="P-loop containing nucleotide triphosphate hydrolases"/>
    <property type="match status" value="2"/>
</dbReference>
<dbReference type="AlphaFoldDB" id="A0A0F5YDB0"/>
<dbReference type="PROSITE" id="PS51146">
    <property type="entry name" value="KAIC"/>
    <property type="match status" value="2"/>
</dbReference>
<dbReference type="GO" id="GO:0016787">
    <property type="term" value="F:hydrolase activity"/>
    <property type="evidence" value="ECO:0007669"/>
    <property type="project" value="UniProtKB-KW"/>
</dbReference>
<keyword evidence="5" id="KW-0418">Kinase</keyword>
<dbReference type="PIRSF" id="PIRSF039117">
    <property type="entry name" value="KaiC"/>
    <property type="match status" value="1"/>
</dbReference>
<dbReference type="SUPFAM" id="SSF52540">
    <property type="entry name" value="P-loop containing nucleoside triphosphate hydrolases"/>
    <property type="match status" value="2"/>
</dbReference>
<keyword evidence="3" id="KW-0808">Transferase</keyword>
<sequence length="575" mass="64521">MLEVNRKIPSPQKELPKCSTGINGLDEITLGGLPKGRPTLVCGTAGCGKTLLAMEFLVRGAVEYNEPGVFMAFEETAQELTENVASLGWDLDQLTAENKISIDYVHIDPEEIQEVGEYDLEALFIRLGCAIDLIGAKRVVLDTIEVLFAGLSNTAIIRAELRRLFRWLKTKGVTAIITGERGDNSLTRHGLEEYVSDCVIRLDQRIQEEVSTRRLQIIKYRGSCHGSNEYPFLINQNGISVLPITSVGLEHEVSNERISSGIPRLDAMLGGEGYFRGSSILITGTAGTGKTTLAAHFTQAVCSQGEHCLYIAFEEAPKQIIRNQRSVGVDLEPFVEKGLLTFKAERPTATGLELHLVTLYRLIDQVKPSVVIIDPMSNLTMSGTLTQAKAFLFRLIDFFKSKQITVLLTNLISGGNPLEFTEIGVSSLMDTWLEVRMIETNGERNRLLYVLKSRGMEHSNQMREMLLTKQGIQLSDVYLGQGQVLTGSARTIQETQERANKLARQQEFERRQRELERQQVIVRSKIEALQAKLEAEQEELDLMMQYEQCSQDLLFQDRITMAKRRQADEQISFEN</sequence>
<dbReference type="InterPro" id="IPR014774">
    <property type="entry name" value="KaiC-like_dom"/>
</dbReference>
<accession>A0A0F5YDB0</accession>
<dbReference type="PANTHER" id="PTHR42926:SF1">
    <property type="entry name" value="CIRCADIAN CLOCK OSCILLATOR PROTEIN KAIC 1"/>
    <property type="match status" value="1"/>
</dbReference>
<comment type="caution">
    <text evidence="9">The sequence shown here is derived from an EMBL/GenBank/DDBJ whole genome shotgun (WGS) entry which is preliminary data.</text>
</comment>
<dbReference type="PATRIC" id="fig|1637645.4.peg.1834"/>
<dbReference type="GO" id="GO:0004674">
    <property type="term" value="F:protein serine/threonine kinase activity"/>
    <property type="evidence" value="ECO:0007669"/>
    <property type="project" value="UniProtKB-EC"/>
</dbReference>
<keyword evidence="7" id="KW-0175">Coiled coil</keyword>
<dbReference type="InterPro" id="IPR027417">
    <property type="entry name" value="P-loop_NTPase"/>
</dbReference>
<evidence type="ECO:0000256" key="6">
    <source>
        <dbReference type="ARBA" id="ARBA00022801"/>
    </source>
</evidence>
<evidence type="ECO:0000256" key="1">
    <source>
        <dbReference type="ARBA" id="ARBA00012513"/>
    </source>
</evidence>
<dbReference type="Proteomes" id="UP000033607">
    <property type="component" value="Unassembled WGS sequence"/>
</dbReference>
<dbReference type="InterPro" id="IPR051347">
    <property type="entry name" value="Circadian_clock_KaiC-rel"/>
</dbReference>
<name>A0A0F5YDB0_9CYAN</name>
<dbReference type="CDD" id="cd19485">
    <property type="entry name" value="KaiC-N"/>
    <property type="match status" value="1"/>
</dbReference>
<dbReference type="InterPro" id="IPR003593">
    <property type="entry name" value="AAA+_ATPase"/>
</dbReference>
<protein>
    <recommendedName>
        <fullName evidence="1">non-specific serine/threonine protein kinase</fullName>
        <ecNumber evidence="1">2.7.11.1</ecNumber>
    </recommendedName>
</protein>
<keyword evidence="4" id="KW-0677">Repeat</keyword>
<feature type="domain" description="KaiC" evidence="8">
    <location>
        <begin position="256"/>
        <end position="488"/>
    </location>
</feature>
<proteinExistence type="predicted"/>
<feature type="coiled-coil region" evidence="7">
    <location>
        <begin position="492"/>
        <end position="546"/>
    </location>
</feature>
<dbReference type="InterPro" id="IPR030665">
    <property type="entry name" value="KaiC"/>
</dbReference>
<keyword evidence="6" id="KW-0378">Hydrolase</keyword>
<dbReference type="GO" id="GO:0005524">
    <property type="term" value="F:ATP binding"/>
    <property type="evidence" value="ECO:0007669"/>
    <property type="project" value="InterPro"/>
</dbReference>
<dbReference type="PANTHER" id="PTHR42926">
    <property type="match status" value="1"/>
</dbReference>
<dbReference type="OrthoDB" id="9787927at2"/>
<evidence type="ECO:0000259" key="8">
    <source>
        <dbReference type="PROSITE" id="PS51146"/>
    </source>
</evidence>
<reference evidence="9 10" key="1">
    <citation type="submission" date="2015-06" db="EMBL/GenBank/DDBJ databases">
        <title>Draft genome assembly of filamentous brackish cyanobacterium Limnoraphis robusta strain CS-951.</title>
        <authorList>
            <person name="Willis A."/>
            <person name="Parks M."/>
            <person name="Burford M.A."/>
        </authorList>
    </citation>
    <scope>NUCLEOTIDE SEQUENCE [LARGE SCALE GENOMIC DNA]</scope>
    <source>
        <strain evidence="9 10">CS-951</strain>
    </source>
</reference>
<evidence type="ECO:0000256" key="4">
    <source>
        <dbReference type="ARBA" id="ARBA00022737"/>
    </source>
</evidence>
<keyword evidence="2" id="KW-0597">Phosphoprotein</keyword>
<dbReference type="EC" id="2.7.11.1" evidence="1"/>
<feature type="domain" description="KaiC" evidence="8">
    <location>
        <begin position="16"/>
        <end position="255"/>
    </location>
</feature>
<dbReference type="InterPro" id="IPR047221">
    <property type="entry name" value="KaiC_N"/>
</dbReference>
<evidence type="ECO:0000256" key="7">
    <source>
        <dbReference type="SAM" id="Coils"/>
    </source>
</evidence>
<dbReference type="RefSeq" id="WP_046280119.1">
    <property type="nucleotide sequence ID" value="NZ_LATL02000091.1"/>
</dbReference>
<dbReference type="InterPro" id="IPR010624">
    <property type="entry name" value="KaiC_dom"/>
</dbReference>
<evidence type="ECO:0000256" key="2">
    <source>
        <dbReference type="ARBA" id="ARBA00022553"/>
    </source>
</evidence>
<evidence type="ECO:0000256" key="5">
    <source>
        <dbReference type="ARBA" id="ARBA00022777"/>
    </source>
</evidence>
<dbReference type="Pfam" id="PF06745">
    <property type="entry name" value="ATPase"/>
    <property type="match status" value="2"/>
</dbReference>
<gene>
    <name evidence="9" type="ORF">WN50_18815</name>
</gene>
<evidence type="ECO:0000313" key="9">
    <source>
        <dbReference type="EMBL" id="KKD36612.1"/>
    </source>
</evidence>
<dbReference type="EMBL" id="LATL02000091">
    <property type="protein sequence ID" value="KKD36612.1"/>
    <property type="molecule type" value="Genomic_DNA"/>
</dbReference>